<dbReference type="Pfam" id="PF02365">
    <property type="entry name" value="NAM"/>
    <property type="match status" value="1"/>
</dbReference>
<keyword evidence="4" id="KW-0539">Nucleus</keyword>
<dbReference type="InParanoid" id="A0A6I9U9K5"/>
<keyword evidence="6" id="KW-1185">Reference proteome</keyword>
<dbReference type="KEGG" id="sind:105176532"/>
<name>A0A6I9U9K5_SESIN</name>
<evidence type="ECO:0000256" key="4">
    <source>
        <dbReference type="ARBA" id="ARBA00023242"/>
    </source>
</evidence>
<evidence type="ECO:0000256" key="1">
    <source>
        <dbReference type="ARBA" id="ARBA00023015"/>
    </source>
</evidence>
<evidence type="ECO:0000313" key="6">
    <source>
        <dbReference type="Proteomes" id="UP000504604"/>
    </source>
</evidence>
<dbReference type="OrthoDB" id="1922833at2759"/>
<feature type="domain" description="NAC" evidence="5">
    <location>
        <begin position="1"/>
        <end position="54"/>
    </location>
</feature>
<dbReference type="InterPro" id="IPR036093">
    <property type="entry name" value="NAC_dom_sf"/>
</dbReference>
<dbReference type="PROSITE" id="PS51005">
    <property type="entry name" value="NAC"/>
    <property type="match status" value="1"/>
</dbReference>
<dbReference type="InterPro" id="IPR003441">
    <property type="entry name" value="NAC-dom"/>
</dbReference>
<evidence type="ECO:0000256" key="3">
    <source>
        <dbReference type="ARBA" id="ARBA00023163"/>
    </source>
</evidence>
<proteinExistence type="predicted"/>
<dbReference type="SUPFAM" id="SSF101941">
    <property type="entry name" value="NAC domain"/>
    <property type="match status" value="1"/>
</dbReference>
<keyword evidence="3" id="KW-0804">Transcription</keyword>
<gene>
    <name evidence="7" type="primary">LOC105176532</name>
</gene>
<evidence type="ECO:0000259" key="5">
    <source>
        <dbReference type="PROSITE" id="PS51005"/>
    </source>
</evidence>
<keyword evidence="1" id="KW-0805">Transcription regulation</keyword>
<dbReference type="GeneID" id="105176532"/>
<dbReference type="Proteomes" id="UP000504604">
    <property type="component" value="Linkage group LG14"/>
</dbReference>
<dbReference type="Gene3D" id="2.170.150.80">
    <property type="entry name" value="NAC domain"/>
    <property type="match status" value="1"/>
</dbReference>
<dbReference type="GO" id="GO:0006355">
    <property type="term" value="P:regulation of DNA-templated transcription"/>
    <property type="evidence" value="ECO:0007669"/>
    <property type="project" value="InterPro"/>
</dbReference>
<organism evidence="6 7">
    <name type="scientific">Sesamum indicum</name>
    <name type="common">Oriental sesame</name>
    <name type="synonym">Sesamum orientale</name>
    <dbReference type="NCBI Taxonomy" id="4182"/>
    <lineage>
        <taxon>Eukaryota</taxon>
        <taxon>Viridiplantae</taxon>
        <taxon>Streptophyta</taxon>
        <taxon>Embryophyta</taxon>
        <taxon>Tracheophyta</taxon>
        <taxon>Spermatophyta</taxon>
        <taxon>Magnoliopsida</taxon>
        <taxon>eudicotyledons</taxon>
        <taxon>Gunneridae</taxon>
        <taxon>Pentapetalae</taxon>
        <taxon>asterids</taxon>
        <taxon>lamiids</taxon>
        <taxon>Lamiales</taxon>
        <taxon>Pedaliaceae</taxon>
        <taxon>Sesamum</taxon>
    </lineage>
</organism>
<sequence length="153" mass="16922">MRKTLVFYKGRAPKGRKTEWVMHEFRLEGTLGPGPNTPSLPTKEDWVLCRVFHKNRTEVASKQEITGITTSSSPSPSPSPSLPYKYNVAAFDQNIQATTNDLHHNYEQVSCFSIFPTPPTFSLIDPGSDVSLPPPPTIVSHLLHAGAGAWNHL</sequence>
<dbReference type="PANTHER" id="PTHR31744:SF96">
    <property type="entry name" value="NAC DOMAIN-CONTAINING PROTEIN 21_22"/>
    <property type="match status" value="1"/>
</dbReference>
<evidence type="ECO:0000313" key="7">
    <source>
        <dbReference type="RefSeq" id="XP_011097656.2"/>
    </source>
</evidence>
<dbReference type="RefSeq" id="XP_011097656.2">
    <property type="nucleotide sequence ID" value="XM_011099354.2"/>
</dbReference>
<dbReference type="AlphaFoldDB" id="A0A6I9U9K5"/>
<keyword evidence="2" id="KW-0238">DNA-binding</keyword>
<dbReference type="GO" id="GO:0003677">
    <property type="term" value="F:DNA binding"/>
    <property type="evidence" value="ECO:0007669"/>
    <property type="project" value="UniProtKB-KW"/>
</dbReference>
<accession>A0A6I9U9K5</accession>
<evidence type="ECO:0000256" key="2">
    <source>
        <dbReference type="ARBA" id="ARBA00023125"/>
    </source>
</evidence>
<reference evidence="7" key="1">
    <citation type="submission" date="2025-08" db="UniProtKB">
        <authorList>
            <consortium name="RefSeq"/>
        </authorList>
    </citation>
    <scope>IDENTIFICATION</scope>
</reference>
<protein>
    <submittedName>
        <fullName evidence="7">NAC domain-containing protein 21/22-like</fullName>
    </submittedName>
</protein>
<dbReference type="PANTHER" id="PTHR31744">
    <property type="entry name" value="PROTEIN CUP-SHAPED COTYLEDON 2-RELATED"/>
    <property type="match status" value="1"/>
</dbReference>